<keyword evidence="5" id="KW-0418">Kinase</keyword>
<evidence type="ECO:0000256" key="6">
    <source>
        <dbReference type="ARBA" id="ARBA00022840"/>
    </source>
</evidence>
<feature type="domain" description="Protein kinase" evidence="12">
    <location>
        <begin position="301"/>
        <end position="592"/>
    </location>
</feature>
<keyword evidence="14" id="KW-1185">Reference proteome</keyword>
<keyword evidence="3" id="KW-0808">Transferase</keyword>
<dbReference type="InterPro" id="IPR008271">
    <property type="entry name" value="Ser/Thr_kinase_AS"/>
</dbReference>
<evidence type="ECO:0000256" key="4">
    <source>
        <dbReference type="ARBA" id="ARBA00022741"/>
    </source>
</evidence>
<keyword evidence="11" id="KW-1133">Transmembrane helix</keyword>
<protein>
    <recommendedName>
        <fullName evidence="1">non-specific serine/threonine protein kinase</fullName>
        <ecNumber evidence="1">2.7.11.1</ecNumber>
    </recommendedName>
</protein>
<evidence type="ECO:0000256" key="7">
    <source>
        <dbReference type="ARBA" id="ARBA00047899"/>
    </source>
</evidence>
<evidence type="ECO:0000256" key="10">
    <source>
        <dbReference type="SAM" id="MobiDB-lite"/>
    </source>
</evidence>
<dbReference type="SMART" id="SM00220">
    <property type="entry name" value="S_TKc"/>
    <property type="match status" value="1"/>
</dbReference>
<dbReference type="PROSITE" id="PS50011">
    <property type="entry name" value="PROTEIN_KINASE_DOM"/>
    <property type="match status" value="1"/>
</dbReference>
<evidence type="ECO:0000313" key="13">
    <source>
        <dbReference type="EMBL" id="KIM39317.1"/>
    </source>
</evidence>
<keyword evidence="2" id="KW-0723">Serine/threonine-protein kinase</keyword>
<dbReference type="PANTHER" id="PTHR24356">
    <property type="entry name" value="SERINE/THREONINE-PROTEIN KINASE"/>
    <property type="match status" value="1"/>
</dbReference>
<gene>
    <name evidence="13" type="ORF">M413DRAFT_29482</name>
</gene>
<dbReference type="GO" id="GO:0004674">
    <property type="term" value="F:protein serine/threonine kinase activity"/>
    <property type="evidence" value="ECO:0007669"/>
    <property type="project" value="UniProtKB-KW"/>
</dbReference>
<keyword evidence="11" id="KW-0812">Transmembrane</keyword>
<dbReference type="GO" id="GO:0005524">
    <property type="term" value="F:ATP binding"/>
    <property type="evidence" value="ECO:0007669"/>
    <property type="project" value="UniProtKB-UniRule"/>
</dbReference>
<dbReference type="AlphaFoldDB" id="A0A0C2YE66"/>
<dbReference type="STRING" id="686832.A0A0C2YE66"/>
<dbReference type="PROSITE" id="PS00107">
    <property type="entry name" value="PROTEIN_KINASE_ATP"/>
    <property type="match status" value="1"/>
</dbReference>
<dbReference type="InterPro" id="IPR017441">
    <property type="entry name" value="Protein_kinase_ATP_BS"/>
</dbReference>
<dbReference type="EC" id="2.7.11.1" evidence="1"/>
<comment type="catalytic activity">
    <reaction evidence="8">
        <text>L-seryl-[protein] + ATP = O-phospho-L-seryl-[protein] + ADP + H(+)</text>
        <dbReference type="Rhea" id="RHEA:17989"/>
        <dbReference type="Rhea" id="RHEA-COMP:9863"/>
        <dbReference type="Rhea" id="RHEA-COMP:11604"/>
        <dbReference type="ChEBI" id="CHEBI:15378"/>
        <dbReference type="ChEBI" id="CHEBI:29999"/>
        <dbReference type="ChEBI" id="CHEBI:30616"/>
        <dbReference type="ChEBI" id="CHEBI:83421"/>
        <dbReference type="ChEBI" id="CHEBI:456216"/>
        <dbReference type="EC" id="2.7.11.1"/>
    </reaction>
</comment>
<accession>A0A0C2YE66</accession>
<dbReference type="Gene3D" id="1.10.510.10">
    <property type="entry name" value="Transferase(Phosphotransferase) domain 1"/>
    <property type="match status" value="1"/>
</dbReference>
<dbReference type="Pfam" id="PF00069">
    <property type="entry name" value="Pkinase"/>
    <property type="match status" value="1"/>
</dbReference>
<dbReference type="PROSITE" id="PS00108">
    <property type="entry name" value="PROTEIN_KINASE_ST"/>
    <property type="match status" value="1"/>
</dbReference>
<evidence type="ECO:0000256" key="2">
    <source>
        <dbReference type="ARBA" id="ARBA00022527"/>
    </source>
</evidence>
<comment type="catalytic activity">
    <reaction evidence="7">
        <text>L-threonyl-[protein] + ATP = O-phospho-L-threonyl-[protein] + ADP + H(+)</text>
        <dbReference type="Rhea" id="RHEA:46608"/>
        <dbReference type="Rhea" id="RHEA-COMP:11060"/>
        <dbReference type="Rhea" id="RHEA-COMP:11605"/>
        <dbReference type="ChEBI" id="CHEBI:15378"/>
        <dbReference type="ChEBI" id="CHEBI:30013"/>
        <dbReference type="ChEBI" id="CHEBI:30616"/>
        <dbReference type="ChEBI" id="CHEBI:61977"/>
        <dbReference type="ChEBI" id="CHEBI:456216"/>
        <dbReference type="EC" id="2.7.11.1"/>
    </reaction>
</comment>
<dbReference type="HOGENOM" id="CLU_432147_0_0_1"/>
<sequence length="636" mass="72887">MLNPKRCYIVIAGVGFILHSGASVNSPAHGARLTAGTASLGQNFELAHTHRSHLPPEVFYNRTFVRVWAESGEELGDGVKFVHHANGTLERIILRPRGSRTLLPLKSNGRRGLIPSKSLDCSPPIDIYFGLGLWFCSFLLAAFCGLYILVSLEDFWLFLVAVADIWHGFLCAANSATLRFLKWALPTLWLTIGWTLATFQSFLMTTAEFIKQVISVFRRLRLEWELRQWERRNRESITRKQLRQPVTRKRPSPQHSTTPLFQRGVNHDIYALLLPEELPKEQVYESTPTTPMRHMYDPWAFNHVRKIGSGSFGNIIQVEHRITGKMMALKRLIMEENSCDDVHLEVRALLRVQRSHWYPKVLSTFMDGTSFYILMPFYERGDLYRIMYLPQCGGCLPRTLAQFYLAELFLAIQYIHKMGIIHRDLKPDNLLISGDGHLIVADFGVAHVFPPEEEEDPFMEDEFPLWAEKRNMGGDHFPLLTPSVDNPHTITGVAGTLFYAAPEVVEGHPYSYGVDFYSMAMLYHEMVTGYAAFGKGATRPGSTEPEYYFDLSRKDVHPQPLSMADLRFMEWMTDRNPYYRPSVVQMKAHPVFAGMQKLANREVPIPPIFPLRKRVPFSASIERYLTNVTELDSIRI</sequence>
<keyword evidence="6 9" id="KW-0067">ATP-binding</keyword>
<dbReference type="InterPro" id="IPR000719">
    <property type="entry name" value="Prot_kinase_dom"/>
</dbReference>
<evidence type="ECO:0000256" key="11">
    <source>
        <dbReference type="SAM" id="Phobius"/>
    </source>
</evidence>
<dbReference type="OrthoDB" id="4062651at2759"/>
<dbReference type="Proteomes" id="UP000053424">
    <property type="component" value="Unassembled WGS sequence"/>
</dbReference>
<dbReference type="EMBL" id="KN831786">
    <property type="protein sequence ID" value="KIM39317.1"/>
    <property type="molecule type" value="Genomic_DNA"/>
</dbReference>
<evidence type="ECO:0000313" key="14">
    <source>
        <dbReference type="Proteomes" id="UP000053424"/>
    </source>
</evidence>
<feature type="region of interest" description="Disordered" evidence="10">
    <location>
        <begin position="240"/>
        <end position="259"/>
    </location>
</feature>
<evidence type="ECO:0000259" key="12">
    <source>
        <dbReference type="PROSITE" id="PS50011"/>
    </source>
</evidence>
<dbReference type="InterPro" id="IPR011009">
    <property type="entry name" value="Kinase-like_dom_sf"/>
</dbReference>
<dbReference type="InterPro" id="IPR050236">
    <property type="entry name" value="Ser_Thr_kinase_AGC"/>
</dbReference>
<evidence type="ECO:0000256" key="1">
    <source>
        <dbReference type="ARBA" id="ARBA00012513"/>
    </source>
</evidence>
<feature type="transmembrane region" description="Helical" evidence="11">
    <location>
        <begin position="156"/>
        <end position="176"/>
    </location>
</feature>
<name>A0A0C2YE66_HEBCY</name>
<reference evidence="14" key="2">
    <citation type="submission" date="2015-01" db="EMBL/GenBank/DDBJ databases">
        <title>Evolutionary Origins and Diversification of the Mycorrhizal Mutualists.</title>
        <authorList>
            <consortium name="DOE Joint Genome Institute"/>
            <consortium name="Mycorrhizal Genomics Consortium"/>
            <person name="Kohler A."/>
            <person name="Kuo A."/>
            <person name="Nagy L.G."/>
            <person name="Floudas D."/>
            <person name="Copeland A."/>
            <person name="Barry K.W."/>
            <person name="Cichocki N."/>
            <person name="Veneault-Fourrey C."/>
            <person name="LaButti K."/>
            <person name="Lindquist E.A."/>
            <person name="Lipzen A."/>
            <person name="Lundell T."/>
            <person name="Morin E."/>
            <person name="Murat C."/>
            <person name="Riley R."/>
            <person name="Ohm R."/>
            <person name="Sun H."/>
            <person name="Tunlid A."/>
            <person name="Henrissat B."/>
            <person name="Grigoriev I.V."/>
            <person name="Hibbett D.S."/>
            <person name="Martin F."/>
        </authorList>
    </citation>
    <scope>NUCLEOTIDE SEQUENCE [LARGE SCALE GENOMIC DNA]</scope>
    <source>
        <strain evidence="14">h7</strain>
    </source>
</reference>
<reference evidence="13 14" key="1">
    <citation type="submission" date="2014-04" db="EMBL/GenBank/DDBJ databases">
        <authorList>
            <consortium name="DOE Joint Genome Institute"/>
            <person name="Kuo A."/>
            <person name="Gay G."/>
            <person name="Dore J."/>
            <person name="Kohler A."/>
            <person name="Nagy L.G."/>
            <person name="Floudas D."/>
            <person name="Copeland A."/>
            <person name="Barry K.W."/>
            <person name="Cichocki N."/>
            <person name="Veneault-Fourrey C."/>
            <person name="LaButti K."/>
            <person name="Lindquist E.A."/>
            <person name="Lipzen A."/>
            <person name="Lundell T."/>
            <person name="Morin E."/>
            <person name="Murat C."/>
            <person name="Sun H."/>
            <person name="Tunlid A."/>
            <person name="Henrissat B."/>
            <person name="Grigoriev I.V."/>
            <person name="Hibbett D.S."/>
            <person name="Martin F."/>
            <person name="Nordberg H.P."/>
            <person name="Cantor M.N."/>
            <person name="Hua S.X."/>
        </authorList>
    </citation>
    <scope>NUCLEOTIDE SEQUENCE [LARGE SCALE GENOMIC DNA]</scope>
    <source>
        <strain evidence="14">h7</strain>
    </source>
</reference>
<feature type="compositionally biased region" description="Basic residues" evidence="10">
    <location>
        <begin position="240"/>
        <end position="252"/>
    </location>
</feature>
<evidence type="ECO:0000256" key="5">
    <source>
        <dbReference type="ARBA" id="ARBA00022777"/>
    </source>
</evidence>
<keyword evidence="4 9" id="KW-0547">Nucleotide-binding</keyword>
<proteinExistence type="predicted"/>
<organism evidence="13 14">
    <name type="scientific">Hebeloma cylindrosporum</name>
    <dbReference type="NCBI Taxonomy" id="76867"/>
    <lineage>
        <taxon>Eukaryota</taxon>
        <taxon>Fungi</taxon>
        <taxon>Dikarya</taxon>
        <taxon>Basidiomycota</taxon>
        <taxon>Agaricomycotina</taxon>
        <taxon>Agaricomycetes</taxon>
        <taxon>Agaricomycetidae</taxon>
        <taxon>Agaricales</taxon>
        <taxon>Agaricineae</taxon>
        <taxon>Hymenogastraceae</taxon>
        <taxon>Hebeloma</taxon>
    </lineage>
</organism>
<feature type="transmembrane region" description="Helical" evidence="11">
    <location>
        <begin position="127"/>
        <end position="149"/>
    </location>
</feature>
<evidence type="ECO:0000256" key="3">
    <source>
        <dbReference type="ARBA" id="ARBA00022679"/>
    </source>
</evidence>
<evidence type="ECO:0000256" key="8">
    <source>
        <dbReference type="ARBA" id="ARBA00048679"/>
    </source>
</evidence>
<dbReference type="SUPFAM" id="SSF56112">
    <property type="entry name" value="Protein kinase-like (PK-like)"/>
    <property type="match status" value="1"/>
</dbReference>
<dbReference type="Gene3D" id="3.30.200.20">
    <property type="entry name" value="Phosphorylase Kinase, domain 1"/>
    <property type="match status" value="1"/>
</dbReference>
<keyword evidence="11" id="KW-0472">Membrane</keyword>
<evidence type="ECO:0000256" key="9">
    <source>
        <dbReference type="PROSITE-ProRule" id="PRU10141"/>
    </source>
</evidence>
<feature type="binding site" evidence="9">
    <location>
        <position position="330"/>
    </location>
    <ligand>
        <name>ATP</name>
        <dbReference type="ChEBI" id="CHEBI:30616"/>
    </ligand>
</feature>